<dbReference type="EMBL" id="BAMD01000021">
    <property type="protein sequence ID" value="GAF03333.1"/>
    <property type="molecule type" value="Genomic_DNA"/>
</dbReference>
<dbReference type="OrthoDB" id="1080118at2"/>
<evidence type="ECO:0000256" key="5">
    <source>
        <dbReference type="ARBA" id="ARBA00023237"/>
    </source>
</evidence>
<name>W7Y6P6_9BACT</name>
<dbReference type="InterPro" id="IPR012944">
    <property type="entry name" value="SusD_RagB_dom"/>
</dbReference>
<comment type="subcellular location">
    <subcellularLocation>
        <location evidence="1">Cell outer membrane</location>
    </subcellularLocation>
</comment>
<evidence type="ECO:0000313" key="8">
    <source>
        <dbReference type="Proteomes" id="UP000019402"/>
    </source>
</evidence>
<evidence type="ECO:0000256" key="2">
    <source>
        <dbReference type="ARBA" id="ARBA00006275"/>
    </source>
</evidence>
<comment type="caution">
    <text evidence="7">The sequence shown here is derived from an EMBL/GenBank/DDBJ whole genome shotgun (WGS) entry which is preliminary data.</text>
</comment>
<evidence type="ECO:0000256" key="4">
    <source>
        <dbReference type="ARBA" id="ARBA00023136"/>
    </source>
</evidence>
<dbReference type="SUPFAM" id="SSF48452">
    <property type="entry name" value="TPR-like"/>
    <property type="match status" value="1"/>
</dbReference>
<protein>
    <submittedName>
        <fullName evidence="7">SusD family protein</fullName>
    </submittedName>
</protein>
<sequence length="119" mass="14169">MDALLAIRNREGLDNVDNTELTNSINTQEQFREYIRNERRIELCFRGHRYWDLRRWKIPIETINNTVQGVMIIKNEASGSFTYQTIDIEARNYESNTYYGPIPYSEIAKSNRLVQNFGW</sequence>
<gene>
    <name evidence="7" type="ORF">JCM21142_42001</name>
</gene>
<dbReference type="Proteomes" id="UP000019402">
    <property type="component" value="Unassembled WGS sequence"/>
</dbReference>
<dbReference type="AlphaFoldDB" id="W7Y6P6"/>
<comment type="similarity">
    <text evidence="2">Belongs to the SusD family.</text>
</comment>
<keyword evidence="8" id="KW-1185">Reference proteome</keyword>
<dbReference type="RefSeq" id="WP_044212904.1">
    <property type="nucleotide sequence ID" value="NZ_BAMD01000021.1"/>
</dbReference>
<evidence type="ECO:0000256" key="1">
    <source>
        <dbReference type="ARBA" id="ARBA00004442"/>
    </source>
</evidence>
<evidence type="ECO:0000313" key="7">
    <source>
        <dbReference type="EMBL" id="GAF03333.1"/>
    </source>
</evidence>
<accession>W7Y6P6</accession>
<keyword evidence="5" id="KW-0998">Cell outer membrane</keyword>
<keyword evidence="3" id="KW-0732">Signal</keyword>
<feature type="domain" description="RagB/SusD" evidence="6">
    <location>
        <begin position="4"/>
        <end position="119"/>
    </location>
</feature>
<organism evidence="7 8">
    <name type="scientific">Saccharicrinis fermentans DSM 9555 = JCM 21142</name>
    <dbReference type="NCBI Taxonomy" id="869213"/>
    <lineage>
        <taxon>Bacteria</taxon>
        <taxon>Pseudomonadati</taxon>
        <taxon>Bacteroidota</taxon>
        <taxon>Bacteroidia</taxon>
        <taxon>Marinilabiliales</taxon>
        <taxon>Marinilabiliaceae</taxon>
        <taxon>Saccharicrinis</taxon>
    </lineage>
</organism>
<reference evidence="7 8" key="1">
    <citation type="journal article" date="2014" name="Genome Announc.">
        <title>Draft Genome Sequence of Cytophaga fermentans JCM 21142T, a Facultative Anaerobe Isolated from Marine Mud.</title>
        <authorList>
            <person name="Starns D."/>
            <person name="Oshima K."/>
            <person name="Suda W."/>
            <person name="Iino T."/>
            <person name="Yuki M."/>
            <person name="Inoue J."/>
            <person name="Kitamura K."/>
            <person name="Iida T."/>
            <person name="Darby A."/>
            <person name="Hattori M."/>
            <person name="Ohkuma M."/>
        </authorList>
    </citation>
    <scope>NUCLEOTIDE SEQUENCE [LARGE SCALE GENOMIC DNA]</scope>
    <source>
        <strain evidence="7 8">JCM 21142</strain>
    </source>
</reference>
<keyword evidence="4" id="KW-0472">Membrane</keyword>
<dbReference type="eggNOG" id="COG1435">
    <property type="taxonomic scope" value="Bacteria"/>
</dbReference>
<evidence type="ECO:0000256" key="3">
    <source>
        <dbReference type="ARBA" id="ARBA00022729"/>
    </source>
</evidence>
<dbReference type="Pfam" id="PF07980">
    <property type="entry name" value="SusD_RagB"/>
    <property type="match status" value="1"/>
</dbReference>
<dbReference type="InterPro" id="IPR011990">
    <property type="entry name" value="TPR-like_helical_dom_sf"/>
</dbReference>
<evidence type="ECO:0000259" key="6">
    <source>
        <dbReference type="Pfam" id="PF07980"/>
    </source>
</evidence>
<dbReference type="GO" id="GO:0009279">
    <property type="term" value="C:cell outer membrane"/>
    <property type="evidence" value="ECO:0007669"/>
    <property type="project" value="UniProtKB-SubCell"/>
</dbReference>
<proteinExistence type="inferred from homology"/>
<dbReference type="Gene3D" id="1.25.40.390">
    <property type="match status" value="1"/>
</dbReference>